<evidence type="ECO:0000256" key="3">
    <source>
        <dbReference type="ARBA" id="ARBA00022643"/>
    </source>
</evidence>
<dbReference type="PANTHER" id="PTHR11082:SF5">
    <property type="entry name" value="TRNA-DIHYDROURIDINE(16_17) SYNTHASE [NAD(P)(+)]-LIKE"/>
    <property type="match status" value="1"/>
</dbReference>
<dbReference type="PROSITE" id="PS01136">
    <property type="entry name" value="UPF0034"/>
    <property type="match status" value="1"/>
</dbReference>
<keyword evidence="4" id="KW-0819">tRNA processing</keyword>
<dbReference type="SUPFAM" id="SSF51395">
    <property type="entry name" value="FMN-linked oxidoreductases"/>
    <property type="match status" value="1"/>
</dbReference>
<evidence type="ECO:0000256" key="4">
    <source>
        <dbReference type="ARBA" id="ARBA00022694"/>
    </source>
</evidence>
<dbReference type="Pfam" id="PF01207">
    <property type="entry name" value="Dus"/>
    <property type="match status" value="1"/>
</dbReference>
<keyword evidence="5" id="KW-0521">NADP</keyword>
<comment type="catalytic activity">
    <reaction evidence="11">
        <text>5,6-dihydrouridine(16) in tRNA + NADP(+) = uridine(16) in tRNA + NADPH + H(+)</text>
        <dbReference type="Rhea" id="RHEA:53376"/>
        <dbReference type="Rhea" id="RHEA-COMP:13543"/>
        <dbReference type="Rhea" id="RHEA-COMP:13544"/>
        <dbReference type="ChEBI" id="CHEBI:15378"/>
        <dbReference type="ChEBI" id="CHEBI:57783"/>
        <dbReference type="ChEBI" id="CHEBI:58349"/>
        <dbReference type="ChEBI" id="CHEBI:65315"/>
        <dbReference type="ChEBI" id="CHEBI:74443"/>
        <dbReference type="EC" id="1.3.1.88"/>
    </reaction>
    <physiologicalReaction direction="right-to-left" evidence="11">
        <dbReference type="Rhea" id="RHEA:53378"/>
    </physiologicalReaction>
</comment>
<evidence type="ECO:0000256" key="9">
    <source>
        <dbReference type="ARBA" id="ARBA00038890"/>
    </source>
</evidence>
<dbReference type="Proteomes" id="UP000019335">
    <property type="component" value="Chromosome 15"/>
</dbReference>
<keyword evidence="16" id="KW-1185">Reference proteome</keyword>
<evidence type="ECO:0000256" key="2">
    <source>
        <dbReference type="ARBA" id="ARBA00022630"/>
    </source>
</evidence>
<dbReference type="InterPro" id="IPR035587">
    <property type="entry name" value="DUS-like_FMN-bd"/>
</dbReference>
<evidence type="ECO:0000256" key="11">
    <source>
        <dbReference type="ARBA" id="ARBA00047652"/>
    </source>
</evidence>
<dbReference type="EC" id="1.3.1.88" evidence="9"/>
<comment type="catalytic activity">
    <reaction evidence="12">
        <text>5,6-dihydrouridine(16) in tRNA + NAD(+) = uridine(16) in tRNA + NADH + H(+)</text>
        <dbReference type="Rhea" id="RHEA:53380"/>
        <dbReference type="Rhea" id="RHEA-COMP:13543"/>
        <dbReference type="Rhea" id="RHEA-COMP:13544"/>
        <dbReference type="ChEBI" id="CHEBI:15378"/>
        <dbReference type="ChEBI" id="CHEBI:57540"/>
        <dbReference type="ChEBI" id="CHEBI:57945"/>
        <dbReference type="ChEBI" id="CHEBI:65315"/>
        <dbReference type="ChEBI" id="CHEBI:74443"/>
        <dbReference type="EC" id="1.3.1.88"/>
    </reaction>
    <physiologicalReaction direction="right-to-left" evidence="12">
        <dbReference type="Rhea" id="RHEA:53382"/>
    </physiologicalReaction>
</comment>
<keyword evidence="6" id="KW-0560">Oxidoreductase</keyword>
<dbReference type="InterPro" id="IPR018517">
    <property type="entry name" value="tRNA_hU_synthase_CS"/>
</dbReference>
<sequence length="522" mass="58752">MSFYTIPFLALKSFLHRVAERPRVPSHMVSRHQSQRQTRTPPLSIIAVFLINFHHIIPTVELRSMRVNGMSSIPHFLHKHYSPIHIGRVILRHPAVSKRYASSITMMKQEHMHATRGEGHDLLLRLGNPRWIAAPMVQQSDLAFRTLVRRYGIDLAYTQMFHATNFANVKVYREENWDGLGNAPENAFDRPLIAQFAGDSADELVRAASLIQHEVDAVDLNLGCPQRIAKRGHYGAYLLEERNLVVRLLSHMVKHLAVPVTTKIRLLPNERDTLELVKAIEDAGVALLTIHGRTREQNKMSVGKADWAAINKIKCACHIPVVANGGVETYEDALACQSVTGADAVMSSEGLLENPSLFLPGSSLLVGGERSRMQSCEREVEAFALAHRQLNFAQEYLELAKKFWPREGVATVKGHLFKMLYHILEVPANYDLREKLGAKGNGIKQYEQVVQELLETRYSSIDVAIVLTKGAIVSPVSWYRRHREGHALALQRVKQLCVSGNATNAGLKERLLEKRASRRIAL</sequence>
<keyword evidence="7" id="KW-0520">NAD</keyword>
<organism evidence="15 16">
    <name type="scientific">Nannochloropsis gaditana</name>
    <dbReference type="NCBI Taxonomy" id="72520"/>
    <lineage>
        <taxon>Eukaryota</taxon>
        <taxon>Sar</taxon>
        <taxon>Stramenopiles</taxon>
        <taxon>Ochrophyta</taxon>
        <taxon>Eustigmatophyceae</taxon>
        <taxon>Eustigmatales</taxon>
        <taxon>Monodopsidaceae</taxon>
        <taxon>Nannochloropsis</taxon>
    </lineage>
</organism>
<evidence type="ECO:0000259" key="14">
    <source>
        <dbReference type="Pfam" id="PF01207"/>
    </source>
</evidence>
<comment type="cofactor">
    <cofactor evidence="1">
        <name>FMN</name>
        <dbReference type="ChEBI" id="CHEBI:58210"/>
    </cofactor>
</comment>
<evidence type="ECO:0000256" key="12">
    <source>
        <dbReference type="ARBA" id="ARBA00048934"/>
    </source>
</evidence>
<dbReference type="OrthoDB" id="272303at2759"/>
<keyword evidence="3" id="KW-0288">FMN</keyword>
<accession>W7TKF8</accession>
<protein>
    <recommendedName>
        <fullName evidence="9">tRNA-dihydrouridine(16/17) synthase [NAD(P)(+)]</fullName>
        <ecNumber evidence="9">1.3.1.88</ecNumber>
    </recommendedName>
</protein>
<gene>
    <name evidence="15" type="ORF">Naga_100027g53</name>
</gene>
<dbReference type="InterPro" id="IPR013785">
    <property type="entry name" value="Aldolase_TIM"/>
</dbReference>
<dbReference type="AlphaFoldDB" id="W7TKF8"/>
<dbReference type="EMBL" id="AZIL01001411">
    <property type="protein sequence ID" value="EWM23958.1"/>
    <property type="molecule type" value="Genomic_DNA"/>
</dbReference>
<comment type="catalytic activity">
    <reaction evidence="13">
        <text>5,6-dihydrouridine(17) in tRNA + NADP(+) = uridine(17) in tRNA + NADPH + H(+)</text>
        <dbReference type="Rhea" id="RHEA:53368"/>
        <dbReference type="Rhea" id="RHEA-COMP:13541"/>
        <dbReference type="Rhea" id="RHEA-COMP:13542"/>
        <dbReference type="ChEBI" id="CHEBI:15378"/>
        <dbReference type="ChEBI" id="CHEBI:57783"/>
        <dbReference type="ChEBI" id="CHEBI:58349"/>
        <dbReference type="ChEBI" id="CHEBI:65315"/>
        <dbReference type="ChEBI" id="CHEBI:74443"/>
        <dbReference type="EC" id="1.3.1.88"/>
    </reaction>
    <physiologicalReaction direction="right-to-left" evidence="13">
        <dbReference type="Rhea" id="RHEA:53370"/>
    </physiologicalReaction>
</comment>
<keyword evidence="2" id="KW-0285">Flavoprotein</keyword>
<dbReference type="CDD" id="cd02801">
    <property type="entry name" value="DUS_like_FMN"/>
    <property type="match status" value="1"/>
</dbReference>
<evidence type="ECO:0000256" key="5">
    <source>
        <dbReference type="ARBA" id="ARBA00022857"/>
    </source>
</evidence>
<dbReference type="PANTHER" id="PTHR11082">
    <property type="entry name" value="TRNA-DIHYDROURIDINE SYNTHASE"/>
    <property type="match status" value="1"/>
</dbReference>
<evidence type="ECO:0000256" key="6">
    <source>
        <dbReference type="ARBA" id="ARBA00023002"/>
    </source>
</evidence>
<evidence type="ECO:0000256" key="13">
    <source>
        <dbReference type="ARBA" id="ARBA00049467"/>
    </source>
</evidence>
<evidence type="ECO:0000256" key="7">
    <source>
        <dbReference type="ARBA" id="ARBA00023027"/>
    </source>
</evidence>
<proteinExistence type="inferred from homology"/>
<evidence type="ECO:0000256" key="8">
    <source>
        <dbReference type="ARBA" id="ARBA00038313"/>
    </source>
</evidence>
<comment type="similarity">
    <text evidence="8">Belongs to the Dus family. Dus1 subfamily.</text>
</comment>
<evidence type="ECO:0000256" key="1">
    <source>
        <dbReference type="ARBA" id="ARBA00001917"/>
    </source>
</evidence>
<reference evidence="15 16" key="1">
    <citation type="journal article" date="2014" name="Mol. Plant">
        <title>Chromosome Scale Genome Assembly and Transcriptome Profiling of Nannochloropsis gaditana in Nitrogen Depletion.</title>
        <authorList>
            <person name="Corteggiani Carpinelli E."/>
            <person name="Telatin A."/>
            <person name="Vitulo N."/>
            <person name="Forcato C."/>
            <person name="D'Angelo M."/>
            <person name="Schiavon R."/>
            <person name="Vezzi A."/>
            <person name="Giacometti G.M."/>
            <person name="Morosinotto T."/>
            <person name="Valle G."/>
        </authorList>
    </citation>
    <scope>NUCLEOTIDE SEQUENCE [LARGE SCALE GENOMIC DNA]</scope>
    <source>
        <strain evidence="15 16">B-31</strain>
    </source>
</reference>
<evidence type="ECO:0000256" key="10">
    <source>
        <dbReference type="ARBA" id="ARBA00047287"/>
    </source>
</evidence>
<comment type="caution">
    <text evidence="15">The sequence shown here is derived from an EMBL/GenBank/DDBJ whole genome shotgun (WGS) entry which is preliminary data.</text>
</comment>
<evidence type="ECO:0000313" key="16">
    <source>
        <dbReference type="Proteomes" id="UP000019335"/>
    </source>
</evidence>
<feature type="domain" description="DUS-like FMN-binding" evidence="14">
    <location>
        <begin position="133"/>
        <end position="434"/>
    </location>
</feature>
<dbReference type="GO" id="GO:0017150">
    <property type="term" value="F:tRNA dihydrouridine synthase activity"/>
    <property type="evidence" value="ECO:0007669"/>
    <property type="project" value="InterPro"/>
</dbReference>
<evidence type="ECO:0000313" key="15">
    <source>
        <dbReference type="EMBL" id="EWM23958.1"/>
    </source>
</evidence>
<dbReference type="Gene3D" id="3.20.20.70">
    <property type="entry name" value="Aldolase class I"/>
    <property type="match status" value="1"/>
</dbReference>
<name>W7TKF8_9STRA</name>
<dbReference type="GO" id="GO:0050660">
    <property type="term" value="F:flavin adenine dinucleotide binding"/>
    <property type="evidence" value="ECO:0007669"/>
    <property type="project" value="InterPro"/>
</dbReference>
<comment type="catalytic activity">
    <reaction evidence="10">
        <text>5,6-dihydrouridine(17) in tRNA + NAD(+) = uridine(17) in tRNA + NADH + H(+)</text>
        <dbReference type="Rhea" id="RHEA:53372"/>
        <dbReference type="Rhea" id="RHEA-COMP:13541"/>
        <dbReference type="Rhea" id="RHEA-COMP:13542"/>
        <dbReference type="ChEBI" id="CHEBI:15378"/>
        <dbReference type="ChEBI" id="CHEBI:57540"/>
        <dbReference type="ChEBI" id="CHEBI:57945"/>
        <dbReference type="ChEBI" id="CHEBI:65315"/>
        <dbReference type="ChEBI" id="CHEBI:74443"/>
        <dbReference type="EC" id="1.3.1.88"/>
    </reaction>
    <physiologicalReaction direction="right-to-left" evidence="10">
        <dbReference type="Rhea" id="RHEA:53374"/>
    </physiologicalReaction>
</comment>